<evidence type="ECO:0000313" key="2">
    <source>
        <dbReference type="Proteomes" id="UP000318313"/>
    </source>
</evidence>
<gene>
    <name evidence="1" type="ORF">Enr17x_42100</name>
</gene>
<sequence length="105" mass="12330">MIQSMESTFRYSPRGELKRGDLFRVSGGPIYRDKRRLGHRGTFEFLYAFQIGKRVYIEAREVDPNYGYGRSATLFVKGRSYRRPATPGVMVKTYKVRKLRNQQTI</sequence>
<protein>
    <recommendedName>
        <fullName evidence="3">50S ribosomal protein L19</fullName>
    </recommendedName>
</protein>
<evidence type="ECO:0008006" key="3">
    <source>
        <dbReference type="Google" id="ProtNLM"/>
    </source>
</evidence>
<dbReference type="RefSeq" id="WP_145311512.1">
    <property type="nucleotide sequence ID" value="NZ_CP037452.1"/>
</dbReference>
<dbReference type="EMBL" id="CP037452">
    <property type="protein sequence ID" value="QDV52150.1"/>
    <property type="molecule type" value="Genomic_DNA"/>
</dbReference>
<name>A0A518IGD0_9PLAN</name>
<keyword evidence="2" id="KW-1185">Reference proteome</keyword>
<dbReference type="AlphaFoldDB" id="A0A518IGD0"/>
<proteinExistence type="predicted"/>
<reference evidence="1 2" key="1">
    <citation type="submission" date="2019-03" db="EMBL/GenBank/DDBJ databases">
        <title>Deep-cultivation of Planctomycetes and their phenomic and genomic characterization uncovers novel biology.</title>
        <authorList>
            <person name="Wiegand S."/>
            <person name="Jogler M."/>
            <person name="Boedeker C."/>
            <person name="Pinto D."/>
            <person name="Vollmers J."/>
            <person name="Rivas-Marin E."/>
            <person name="Kohn T."/>
            <person name="Peeters S.H."/>
            <person name="Heuer A."/>
            <person name="Rast P."/>
            <person name="Oberbeckmann S."/>
            <person name="Bunk B."/>
            <person name="Jeske O."/>
            <person name="Meyerdierks A."/>
            <person name="Storesund J.E."/>
            <person name="Kallscheuer N."/>
            <person name="Luecker S."/>
            <person name="Lage O.M."/>
            <person name="Pohl T."/>
            <person name="Merkel B.J."/>
            <person name="Hornburger P."/>
            <person name="Mueller R.-W."/>
            <person name="Bruemmer F."/>
            <person name="Labrenz M."/>
            <person name="Spormann A.M."/>
            <person name="Op den Camp H."/>
            <person name="Overmann J."/>
            <person name="Amann R."/>
            <person name="Jetten M.S.M."/>
            <person name="Mascher T."/>
            <person name="Medema M.H."/>
            <person name="Devos D.P."/>
            <person name="Kaster A.-K."/>
            <person name="Ovreas L."/>
            <person name="Rohde M."/>
            <person name="Galperin M.Y."/>
            <person name="Jogler C."/>
        </authorList>
    </citation>
    <scope>NUCLEOTIDE SEQUENCE [LARGE SCALE GENOMIC DNA]</scope>
    <source>
        <strain evidence="1 2">Enr17</strain>
    </source>
</reference>
<accession>A0A518IGD0</accession>
<organism evidence="1 2">
    <name type="scientific">Gimesia fumaroli</name>
    <dbReference type="NCBI Taxonomy" id="2527976"/>
    <lineage>
        <taxon>Bacteria</taxon>
        <taxon>Pseudomonadati</taxon>
        <taxon>Planctomycetota</taxon>
        <taxon>Planctomycetia</taxon>
        <taxon>Planctomycetales</taxon>
        <taxon>Planctomycetaceae</taxon>
        <taxon>Gimesia</taxon>
    </lineage>
</organism>
<dbReference type="KEGG" id="gfm:Enr17x_42100"/>
<evidence type="ECO:0000313" key="1">
    <source>
        <dbReference type="EMBL" id="QDV52150.1"/>
    </source>
</evidence>
<dbReference type="Proteomes" id="UP000318313">
    <property type="component" value="Chromosome"/>
</dbReference>